<keyword evidence="3" id="KW-0964">Secreted</keyword>
<dbReference type="GO" id="GO:0006629">
    <property type="term" value="P:lipid metabolic process"/>
    <property type="evidence" value="ECO:0007669"/>
    <property type="project" value="UniProtKB-KW"/>
</dbReference>
<dbReference type="EC" id="3.1.1.-" evidence="8"/>
<dbReference type="PANTHER" id="PTHR11559">
    <property type="entry name" value="CARBOXYLESTERASE"/>
    <property type="match status" value="1"/>
</dbReference>
<dbReference type="Gene3D" id="3.40.50.1820">
    <property type="entry name" value="alpha/beta hydrolase"/>
    <property type="match status" value="1"/>
</dbReference>
<dbReference type="InterPro" id="IPR019826">
    <property type="entry name" value="Carboxylesterase_B_AS"/>
</dbReference>
<evidence type="ECO:0000256" key="7">
    <source>
        <dbReference type="ARBA" id="ARBA00023180"/>
    </source>
</evidence>
<accession>A0AAD9MGJ4</accession>
<dbReference type="SUPFAM" id="SSF53474">
    <property type="entry name" value="alpha/beta-Hydrolases"/>
    <property type="match status" value="1"/>
</dbReference>
<keyword evidence="11" id="KW-1185">Reference proteome</keyword>
<dbReference type="InterPro" id="IPR050309">
    <property type="entry name" value="Type-B_Carboxylest/Lipase"/>
</dbReference>
<dbReference type="InterPro" id="IPR002018">
    <property type="entry name" value="CarbesteraseB"/>
</dbReference>
<dbReference type="GO" id="GO:0016787">
    <property type="term" value="F:hydrolase activity"/>
    <property type="evidence" value="ECO:0007669"/>
    <property type="project" value="UniProtKB-KW"/>
</dbReference>
<feature type="domain" description="Carboxylesterase type B" evidence="9">
    <location>
        <begin position="105"/>
        <end position="608"/>
    </location>
</feature>
<protein>
    <recommendedName>
        <fullName evidence="8">Carboxylic ester hydrolase</fullName>
        <ecNumber evidence="8">3.1.1.-</ecNumber>
    </recommendedName>
</protein>
<dbReference type="Pfam" id="PF00135">
    <property type="entry name" value="COesterase"/>
    <property type="match status" value="1"/>
</dbReference>
<dbReference type="Proteomes" id="UP001217918">
    <property type="component" value="Unassembled WGS sequence"/>
</dbReference>
<evidence type="ECO:0000256" key="6">
    <source>
        <dbReference type="ARBA" id="ARBA00023098"/>
    </source>
</evidence>
<evidence type="ECO:0000259" key="9">
    <source>
        <dbReference type="Pfam" id="PF00135"/>
    </source>
</evidence>
<comment type="caution">
    <text evidence="10">The sequence shown here is derived from an EMBL/GenBank/DDBJ whole genome shotgun (WGS) entry which is preliminary data.</text>
</comment>
<organism evidence="10 11">
    <name type="scientific">Phyllachora maydis</name>
    <dbReference type="NCBI Taxonomy" id="1825666"/>
    <lineage>
        <taxon>Eukaryota</taxon>
        <taxon>Fungi</taxon>
        <taxon>Dikarya</taxon>
        <taxon>Ascomycota</taxon>
        <taxon>Pezizomycotina</taxon>
        <taxon>Sordariomycetes</taxon>
        <taxon>Sordariomycetidae</taxon>
        <taxon>Phyllachorales</taxon>
        <taxon>Phyllachoraceae</taxon>
        <taxon>Phyllachora</taxon>
    </lineage>
</organism>
<reference evidence="10" key="1">
    <citation type="journal article" date="2023" name="Mol. Plant Microbe Interact.">
        <title>Elucidating the Obligate Nature and Biological Capacity of an Invasive Fungal Corn Pathogen.</title>
        <authorList>
            <person name="MacCready J.S."/>
            <person name="Roggenkamp E.M."/>
            <person name="Gdanetz K."/>
            <person name="Chilvers M.I."/>
        </authorList>
    </citation>
    <scope>NUCLEOTIDE SEQUENCE</scope>
    <source>
        <strain evidence="10">PM02</strain>
    </source>
</reference>
<gene>
    <name evidence="10" type="ORF">P8C59_007253</name>
</gene>
<dbReference type="AlphaFoldDB" id="A0AAD9MGJ4"/>
<proteinExistence type="inferred from homology"/>
<keyword evidence="4" id="KW-0732">Signal</keyword>
<sequence>MIGSGQWIWIVKAHLGDDHTFPERAWFGSFAGSLAMPRLKVYLITLIQFVSRISASSAGRTVDRTVERSSTPIVNIGNPPATIVGSTNALYVGLAFPCLGVLGGTIESFKGIPFAQPPVGPLRFKPPRPLVQPLGRVDATTSTPVACPQMLLGRQTDIANMPPLLTAAIDLIANSPLFKTVADGKEDCLTINVQRPVGTKAGDKLPVLFWIFGGGFELGGTAMYDGGNVLSTAISAGKPIVFVAVNYRVSGFGFLGGKEILKDGSANLGLQDQRLGLQWVADNIEAFGGDPERVTIWGESAGAISVFDQLLLYNGNITYKGKPLFRGAIMNSGSIVPTDRVDCPKAQAVYDTVVRNAGCSGAPDTLNCLRQVDYNKLLDAVNSVPGIISYSAVALNYLPRPDGSVLAVSPEAVAATGNLAAIPFIIGDQMDEGTLFALFQSNISTTQQVQDYLAKYYFTNTKPEVISQLVSLYPENATAGSPFGTGTDNNVYPQFKRLAALLGDATFTLARRGVLNITSALQPKVPRWSYLSTYFAGTPLLGTFHGSDLLQTFFGIPPNYAARATLGYYLNFVYNLDPNDDSGGLHNASGKMALPHWPRWSEGRMLMNFEASSAHLVADDFRSEAAEFFLLNALNLHF</sequence>
<dbReference type="GO" id="GO:0005576">
    <property type="term" value="C:extracellular region"/>
    <property type="evidence" value="ECO:0007669"/>
    <property type="project" value="UniProtKB-SubCell"/>
</dbReference>
<dbReference type="EMBL" id="JAQQPM010000006">
    <property type="protein sequence ID" value="KAK2072933.1"/>
    <property type="molecule type" value="Genomic_DNA"/>
</dbReference>
<evidence type="ECO:0000256" key="5">
    <source>
        <dbReference type="ARBA" id="ARBA00022801"/>
    </source>
</evidence>
<evidence type="ECO:0000313" key="11">
    <source>
        <dbReference type="Proteomes" id="UP001217918"/>
    </source>
</evidence>
<keyword evidence="6" id="KW-0443">Lipid metabolism</keyword>
<comment type="subcellular location">
    <subcellularLocation>
        <location evidence="1">Secreted</location>
    </subcellularLocation>
</comment>
<comment type="similarity">
    <text evidence="2 8">Belongs to the type-B carboxylesterase/lipase family.</text>
</comment>
<name>A0AAD9MGJ4_9PEZI</name>
<evidence type="ECO:0000256" key="1">
    <source>
        <dbReference type="ARBA" id="ARBA00004613"/>
    </source>
</evidence>
<evidence type="ECO:0000256" key="4">
    <source>
        <dbReference type="ARBA" id="ARBA00022729"/>
    </source>
</evidence>
<evidence type="ECO:0000256" key="8">
    <source>
        <dbReference type="RuleBase" id="RU361235"/>
    </source>
</evidence>
<evidence type="ECO:0000313" key="10">
    <source>
        <dbReference type="EMBL" id="KAK2072933.1"/>
    </source>
</evidence>
<evidence type="ECO:0000256" key="3">
    <source>
        <dbReference type="ARBA" id="ARBA00022525"/>
    </source>
</evidence>
<keyword evidence="7" id="KW-0325">Glycoprotein</keyword>
<dbReference type="FunFam" id="3.40.50.1820:FF:000213">
    <property type="entry name" value="Carboxylic ester hydrolase"/>
    <property type="match status" value="1"/>
</dbReference>
<dbReference type="PROSITE" id="PS00122">
    <property type="entry name" value="CARBOXYLESTERASE_B_1"/>
    <property type="match status" value="1"/>
</dbReference>
<dbReference type="InterPro" id="IPR029058">
    <property type="entry name" value="AB_hydrolase_fold"/>
</dbReference>
<evidence type="ECO:0000256" key="2">
    <source>
        <dbReference type="ARBA" id="ARBA00005964"/>
    </source>
</evidence>
<keyword evidence="5 8" id="KW-0378">Hydrolase</keyword>